<evidence type="ECO:0000313" key="1">
    <source>
        <dbReference type="EMBL" id="SDO26749.1"/>
    </source>
</evidence>
<accession>A0A1H0I5Q0</accession>
<organism evidence="1 2">
    <name type="scientific">Pseudomonas arsenicoxydans</name>
    <dbReference type="NCBI Taxonomy" id="702115"/>
    <lineage>
        <taxon>Bacteria</taxon>
        <taxon>Pseudomonadati</taxon>
        <taxon>Pseudomonadota</taxon>
        <taxon>Gammaproteobacteria</taxon>
        <taxon>Pseudomonadales</taxon>
        <taxon>Pseudomonadaceae</taxon>
        <taxon>Pseudomonas</taxon>
    </lineage>
</organism>
<protein>
    <submittedName>
        <fullName evidence="1">Uncharacterized protein</fullName>
    </submittedName>
</protein>
<gene>
    <name evidence="1" type="ORF">SAMN04489798_2502</name>
</gene>
<reference evidence="1 2" key="1">
    <citation type="submission" date="2016-10" db="EMBL/GenBank/DDBJ databases">
        <authorList>
            <person name="de Groot N.N."/>
        </authorList>
    </citation>
    <scope>NUCLEOTIDE SEQUENCE [LARGE SCALE GENOMIC DNA]</scope>
    <source>
        <strain evidence="1 2">CECT 7543</strain>
    </source>
</reference>
<name>A0A1H0I5Q0_9PSED</name>
<dbReference type="Proteomes" id="UP000198827">
    <property type="component" value="Chromosome I"/>
</dbReference>
<dbReference type="EMBL" id="LT629705">
    <property type="protein sequence ID" value="SDO26749.1"/>
    <property type="molecule type" value="Genomic_DNA"/>
</dbReference>
<dbReference type="RefSeq" id="WP_090181189.1">
    <property type="nucleotide sequence ID" value="NZ_LT629705.1"/>
</dbReference>
<dbReference type="OrthoDB" id="7028421at2"/>
<dbReference type="AlphaFoldDB" id="A0A1H0I5Q0"/>
<evidence type="ECO:0000313" key="2">
    <source>
        <dbReference type="Proteomes" id="UP000198827"/>
    </source>
</evidence>
<proteinExistence type="predicted"/>
<sequence>MTNSITCPASSQLSEIDLDTLSLIFTKPLRGQLMGLRNILSSRNASFRTYEAGTVTFDMDAMLREVSFKCSSMAAQKLSELVAKGLCLQAIASTPLSIPLTGTERIALRT</sequence>